<keyword evidence="2 7" id="KW-0812">Transmembrane</keyword>
<feature type="transmembrane region" description="Helical" evidence="7">
    <location>
        <begin position="471"/>
        <end position="491"/>
    </location>
</feature>
<keyword evidence="5 7" id="KW-0472">Membrane</keyword>
<evidence type="ECO:0000256" key="2">
    <source>
        <dbReference type="ARBA" id="ARBA00022692"/>
    </source>
</evidence>
<dbReference type="GO" id="GO:0016020">
    <property type="term" value="C:membrane"/>
    <property type="evidence" value="ECO:0007669"/>
    <property type="project" value="UniProtKB-SubCell"/>
</dbReference>
<feature type="region of interest" description="Disordered" evidence="6">
    <location>
        <begin position="535"/>
        <end position="554"/>
    </location>
</feature>
<evidence type="ECO:0000256" key="4">
    <source>
        <dbReference type="ARBA" id="ARBA00022989"/>
    </source>
</evidence>
<evidence type="ECO:0000313" key="9">
    <source>
        <dbReference type="EMBL" id="SEP22798.1"/>
    </source>
</evidence>
<organism evidence="9 10">
    <name type="scientific">Paenibacillus sophorae</name>
    <dbReference type="NCBI Taxonomy" id="1333845"/>
    <lineage>
        <taxon>Bacteria</taxon>
        <taxon>Bacillati</taxon>
        <taxon>Bacillota</taxon>
        <taxon>Bacilli</taxon>
        <taxon>Bacillales</taxon>
        <taxon>Paenibacillaceae</taxon>
        <taxon>Paenibacillus</taxon>
    </lineage>
</organism>
<keyword evidence="4 7" id="KW-1133">Transmembrane helix</keyword>
<reference evidence="9 10" key="1">
    <citation type="submission" date="2016-10" db="EMBL/GenBank/DDBJ databases">
        <authorList>
            <person name="de Groot N.N."/>
        </authorList>
    </citation>
    <scope>NUCLEOTIDE SEQUENCE [LARGE SCALE GENOMIC DNA]</scope>
    <source>
        <strain evidence="9 10">CGMCC 1.10238</strain>
    </source>
</reference>
<evidence type="ECO:0000256" key="6">
    <source>
        <dbReference type="SAM" id="MobiDB-lite"/>
    </source>
</evidence>
<name>A0A1H8W6Q2_9BACL</name>
<dbReference type="AlphaFoldDB" id="A0A1H8W6Q2"/>
<dbReference type="EMBL" id="FODH01000036">
    <property type="protein sequence ID" value="SEP22798.1"/>
    <property type="molecule type" value="Genomic_DNA"/>
</dbReference>
<dbReference type="Proteomes" id="UP000198809">
    <property type="component" value="Unassembled WGS sequence"/>
</dbReference>
<feature type="transmembrane region" description="Helical" evidence="7">
    <location>
        <begin position="231"/>
        <end position="249"/>
    </location>
</feature>
<feature type="domain" description="ResB-like" evidence="8">
    <location>
        <begin position="445"/>
        <end position="522"/>
    </location>
</feature>
<proteinExistence type="predicted"/>
<evidence type="ECO:0000313" key="10">
    <source>
        <dbReference type="Proteomes" id="UP000198809"/>
    </source>
</evidence>
<dbReference type="InterPro" id="IPR007816">
    <property type="entry name" value="ResB-like_domain"/>
</dbReference>
<evidence type="ECO:0000256" key="5">
    <source>
        <dbReference type="ARBA" id="ARBA00023136"/>
    </source>
</evidence>
<feature type="transmembrane region" description="Helical" evidence="7">
    <location>
        <begin position="72"/>
        <end position="99"/>
    </location>
</feature>
<evidence type="ECO:0000259" key="8">
    <source>
        <dbReference type="Pfam" id="PF05140"/>
    </source>
</evidence>
<protein>
    <submittedName>
        <fullName evidence="9">Cytochrome c biogenesis protein</fullName>
    </submittedName>
</protein>
<accession>A0A1H8W6Q2</accession>
<sequence>LSNNRDKDEYREFLVLERVNCECGHVNPYGTILCESCGKQVGKELSEKSVDLRYEGSARRSQTYKKTPLDRIWNFFSSVKVGVGIIALILIASMIGTIFPQQMYIPQNVVPEDFYRDRYGLLGQIYVQLGFNRLYESWWYFLLLAALGISLVIASLDRVVPLYFALKNQGVTRHESFMRRQRLFSETQMTEKSNKQLDTVISKLRNKRYGIRDENGNFLAEKNRFSRWGPYVNHAGLVIFLIGGMLRFIPGMYVDETLWIRDGETRVIPGTNGKYYLGSDKFILETYPKDQGNAVKNYQTNVTLYERKGEILYGDTPRLAKVKDEQIKVNHPLRHDSFALYQVSYQLNELNKMTFSLVDKKSEKSFGRITIDLLNPEKSYDLGNEYKVEILEYFPDFYLDGQGRPSTRSQVPDNPAFVFNMISPENPDGEKSFVAIRNNLEPSGDNQLQMKFENVEMKNVSALTVRKDNTLWILGVGGAIFMIGVIQGMYWNHRRIWIKRSGDAIFIAGYTNKNGYGLQNEINPILKETGLQELTDQTNRKSENRQKEENNDRF</sequence>
<dbReference type="STRING" id="1333845.SAMN04487895_1361"/>
<dbReference type="PANTHER" id="PTHR31566:SF0">
    <property type="entry name" value="CYTOCHROME C BIOGENESIS PROTEIN CCS1, CHLOROPLASTIC"/>
    <property type="match status" value="1"/>
</dbReference>
<evidence type="ECO:0000256" key="7">
    <source>
        <dbReference type="SAM" id="Phobius"/>
    </source>
</evidence>
<gene>
    <name evidence="9" type="ORF">SAMN04487895_1361</name>
</gene>
<feature type="transmembrane region" description="Helical" evidence="7">
    <location>
        <begin position="138"/>
        <end position="156"/>
    </location>
</feature>
<dbReference type="Pfam" id="PF05140">
    <property type="entry name" value="ResB"/>
    <property type="match status" value="2"/>
</dbReference>
<keyword evidence="3" id="KW-0201">Cytochrome c-type biogenesis</keyword>
<evidence type="ECO:0000256" key="3">
    <source>
        <dbReference type="ARBA" id="ARBA00022748"/>
    </source>
</evidence>
<feature type="compositionally biased region" description="Basic and acidic residues" evidence="6">
    <location>
        <begin position="538"/>
        <end position="554"/>
    </location>
</feature>
<dbReference type="GO" id="GO:0017004">
    <property type="term" value="P:cytochrome complex assembly"/>
    <property type="evidence" value="ECO:0007669"/>
    <property type="project" value="UniProtKB-KW"/>
</dbReference>
<dbReference type="PANTHER" id="PTHR31566">
    <property type="entry name" value="CYTOCHROME C BIOGENESIS PROTEIN CCS1, CHLOROPLASTIC"/>
    <property type="match status" value="1"/>
</dbReference>
<feature type="domain" description="ResB-like" evidence="8">
    <location>
        <begin position="79"/>
        <end position="425"/>
    </location>
</feature>
<feature type="non-terminal residue" evidence="9">
    <location>
        <position position="1"/>
    </location>
</feature>
<dbReference type="InterPro" id="IPR023494">
    <property type="entry name" value="Cyt_c_bgen_Ccs1/CcsB/ResB"/>
</dbReference>
<evidence type="ECO:0000256" key="1">
    <source>
        <dbReference type="ARBA" id="ARBA00004141"/>
    </source>
</evidence>
<comment type="subcellular location">
    <subcellularLocation>
        <location evidence="1">Membrane</location>
        <topology evidence="1">Multi-pass membrane protein</topology>
    </subcellularLocation>
</comment>